<dbReference type="GO" id="GO:0016020">
    <property type="term" value="C:membrane"/>
    <property type="evidence" value="ECO:0007669"/>
    <property type="project" value="UniProtKB-SubCell"/>
</dbReference>
<dbReference type="InterPro" id="IPR018511">
    <property type="entry name" value="Hemolysin-typ_Ca-bd_CS"/>
</dbReference>
<dbReference type="GO" id="GO:0005576">
    <property type="term" value="C:extracellular region"/>
    <property type="evidence" value="ECO:0007669"/>
    <property type="project" value="UniProtKB-SubCell"/>
</dbReference>
<evidence type="ECO:0000313" key="8">
    <source>
        <dbReference type="EMBL" id="NHT78339.1"/>
    </source>
</evidence>
<dbReference type="Proteomes" id="UP001155840">
    <property type="component" value="Unassembled WGS sequence"/>
</dbReference>
<dbReference type="Gene3D" id="3.40.50.1820">
    <property type="entry name" value="alpha/beta hydrolase"/>
    <property type="match status" value="1"/>
</dbReference>
<evidence type="ECO:0000256" key="3">
    <source>
        <dbReference type="ARBA" id="ARBA00022525"/>
    </source>
</evidence>
<accession>A0AA43ZI66</accession>
<dbReference type="InterPro" id="IPR011049">
    <property type="entry name" value="Serralysin-like_metalloprot_C"/>
</dbReference>
<dbReference type="PANTHER" id="PTHR38340:SF1">
    <property type="entry name" value="S-LAYER PROTEIN"/>
    <property type="match status" value="1"/>
</dbReference>
<dbReference type="InterPro" id="IPR029058">
    <property type="entry name" value="AB_hydrolase_fold"/>
</dbReference>
<dbReference type="GO" id="GO:0090729">
    <property type="term" value="F:toxin activity"/>
    <property type="evidence" value="ECO:0007669"/>
    <property type="project" value="UniProtKB-KW"/>
</dbReference>
<evidence type="ECO:0000256" key="7">
    <source>
        <dbReference type="ARBA" id="ARBA00023136"/>
    </source>
</evidence>
<dbReference type="PRINTS" id="PR00313">
    <property type="entry name" value="CABNDNGRPT"/>
</dbReference>
<evidence type="ECO:0000256" key="6">
    <source>
        <dbReference type="ARBA" id="ARBA00023026"/>
    </source>
</evidence>
<dbReference type="Pfam" id="PF00353">
    <property type="entry name" value="HemolysinCabind"/>
    <property type="match status" value="3"/>
</dbReference>
<keyword evidence="4" id="KW-0800">Toxin</keyword>
<dbReference type="PROSITE" id="PS00330">
    <property type="entry name" value="HEMOLYSIN_CALCIUM"/>
    <property type="match status" value="3"/>
</dbReference>
<dbReference type="InterPro" id="IPR003995">
    <property type="entry name" value="RTX_toxin_determinant-A"/>
</dbReference>
<gene>
    <name evidence="8" type="ORF">G8E10_21780</name>
</gene>
<dbReference type="InterPro" id="IPR050557">
    <property type="entry name" value="RTX_toxin/Mannuronan_C5-epim"/>
</dbReference>
<reference evidence="8" key="1">
    <citation type="submission" date="2020-03" db="EMBL/GenBank/DDBJ databases">
        <title>Ferranicluibacter endophyticum gen. nov., sp. nov., a new genus isolated from Rubus ulmifolius Schott. stem.</title>
        <authorList>
            <person name="Roca-Couso R."/>
            <person name="Flores-Felix J.D."/>
            <person name="Igual J.M."/>
            <person name="Rivas R."/>
        </authorList>
    </citation>
    <scope>NUCLEOTIDE SEQUENCE</scope>
    <source>
        <strain evidence="8">CRRU44</strain>
    </source>
</reference>
<name>A0AA43ZI66_9HYPH</name>
<keyword evidence="7" id="KW-0472">Membrane</keyword>
<keyword evidence="5" id="KW-0677">Repeat</keyword>
<dbReference type="PANTHER" id="PTHR38340">
    <property type="entry name" value="S-LAYER PROTEIN"/>
    <property type="match status" value="1"/>
</dbReference>
<dbReference type="RefSeq" id="WP_167130658.1">
    <property type="nucleotide sequence ID" value="NZ_JAANCM010000014.1"/>
</dbReference>
<proteinExistence type="predicted"/>
<dbReference type="InterPro" id="IPR001343">
    <property type="entry name" value="Hemolysn_Ca-bd"/>
</dbReference>
<keyword evidence="9" id="KW-1185">Reference proteome</keyword>
<dbReference type="SUPFAM" id="SSF51120">
    <property type="entry name" value="beta-Roll"/>
    <property type="match status" value="2"/>
</dbReference>
<dbReference type="PRINTS" id="PR01488">
    <property type="entry name" value="RTXTOXINA"/>
</dbReference>
<evidence type="ECO:0000256" key="5">
    <source>
        <dbReference type="ARBA" id="ARBA00022737"/>
    </source>
</evidence>
<dbReference type="GO" id="GO:0005509">
    <property type="term" value="F:calcium ion binding"/>
    <property type="evidence" value="ECO:0007669"/>
    <property type="project" value="InterPro"/>
</dbReference>
<dbReference type="AlphaFoldDB" id="A0AA43ZI66"/>
<protein>
    <submittedName>
        <fullName evidence="8">Calcium-binding protein</fullName>
    </submittedName>
</protein>
<dbReference type="SUPFAM" id="SSF53474">
    <property type="entry name" value="alpha/beta-Hydrolases"/>
    <property type="match status" value="1"/>
</dbReference>
<evidence type="ECO:0000256" key="1">
    <source>
        <dbReference type="ARBA" id="ARBA00004370"/>
    </source>
</evidence>
<organism evidence="8 9">
    <name type="scientific">Ferranicluibacter rubi</name>
    <dbReference type="NCBI Taxonomy" id="2715133"/>
    <lineage>
        <taxon>Bacteria</taxon>
        <taxon>Pseudomonadati</taxon>
        <taxon>Pseudomonadota</taxon>
        <taxon>Alphaproteobacteria</taxon>
        <taxon>Hyphomicrobiales</taxon>
        <taxon>Rhizobiaceae</taxon>
        <taxon>Ferranicluibacter</taxon>
    </lineage>
</organism>
<sequence length="598" mass="62463">MALFDYKGRDASAEVSEAFNLARYGQLRAFGALGELATTVTGTSGNFSPPAGWHDLTAADVNLPADDVDSFGFFHGSTSLSAQVKILAYTGASGAIERLGISFAGTSDIGDLPDYLTLAKGQYLDQFVYVLEAAARFASAHGLTGEDVVVTGYSLGGGATNIMAERSPAVAGGFYENANYFGFDSPNIYDNSEKIMNFGGENDLVYRALGTSTDSIIDGVTEALVHKDREFGSSNDNTVLFNDFYANPLSPFGPTSVFNIVGGWNSHVTNIFSDAFATMARSSFAPIMEKDSAIVVSQLSDLLRPVTWVEDVARDTSSHFGAPAFILGSDKADLLRDGKASDFLEGFAGNDRFSLSTGNDTVVGGDGTDTVQLAGAIGNYEAIRLSDGTLVMHALSGQYGLKEMTSVERVEFGSVIPTSYTVTKTKLDTLLLSDKTYVGHVEGTGGDNNLGGTAGVDRIFGLAGNDVIRGGAGNDLLHGGTGNDQLFGDAGDDELFGGIGNDVLSGGAGNDRLSGGVGSDVFDFSKIASGRDVITDFNKGVEGHDTLLFSASLFKTADAALSHFVQSGADAVLSWLGGSVVLADTKIADLHHGDILIV</sequence>
<comment type="caution">
    <text evidence="8">The sequence shown here is derived from an EMBL/GenBank/DDBJ whole genome shotgun (WGS) entry which is preliminary data.</text>
</comment>
<dbReference type="Gene3D" id="2.150.10.10">
    <property type="entry name" value="Serralysin-like metalloprotease, C-terminal"/>
    <property type="match status" value="3"/>
</dbReference>
<evidence type="ECO:0000313" key="9">
    <source>
        <dbReference type="Proteomes" id="UP001155840"/>
    </source>
</evidence>
<keyword evidence="6" id="KW-0843">Virulence</keyword>
<evidence type="ECO:0000256" key="2">
    <source>
        <dbReference type="ARBA" id="ARBA00004613"/>
    </source>
</evidence>
<evidence type="ECO:0000256" key="4">
    <source>
        <dbReference type="ARBA" id="ARBA00022656"/>
    </source>
</evidence>
<comment type="subcellular location">
    <subcellularLocation>
        <location evidence="1">Membrane</location>
    </subcellularLocation>
    <subcellularLocation>
        <location evidence="2">Secreted</location>
    </subcellularLocation>
</comment>
<dbReference type="EMBL" id="JAANCM010000014">
    <property type="protein sequence ID" value="NHT78339.1"/>
    <property type="molecule type" value="Genomic_DNA"/>
</dbReference>
<keyword evidence="3" id="KW-0964">Secreted</keyword>